<feature type="domain" description="MADF" evidence="2">
    <location>
        <begin position="6"/>
        <end position="89"/>
    </location>
</feature>
<accession>A0A2A4J1L5</accession>
<sequence>MAVEIQLINQIEQHEFLYNFNLPQYNRKDMVEEAWANIAANTNMSISDCKEKWRNIRSSFLRSMKPSGMKVKKPYYLTEYLKFILPFLKPTSTGIEGADDSQYGSPSQSNEDELVSFIKEEPVDGDAEDTAENNGDNAILSDLLTRRPPVLRKRRRFIPTRKCNDALRNKSKSMTSAFQRNFPTQPDLSANGNNSATKMFLMSLLPELDTMTEDQMRLFKIKSMMLIDEIKVNYSQVRQSATTINNERLQKRLINLLLKNLQKATKDNGKIK</sequence>
<comment type="subcellular location">
    <subcellularLocation>
        <location evidence="1">Nucleus</location>
    </subcellularLocation>
</comment>
<feature type="domain" description="BESS" evidence="3">
    <location>
        <begin position="194"/>
        <end position="233"/>
    </location>
</feature>
<dbReference type="PROSITE" id="PS51031">
    <property type="entry name" value="BESS"/>
    <property type="match status" value="1"/>
</dbReference>
<keyword evidence="1" id="KW-0539">Nucleus</keyword>
<dbReference type="PROSITE" id="PS51029">
    <property type="entry name" value="MADF"/>
    <property type="match status" value="1"/>
</dbReference>
<protein>
    <recommendedName>
        <fullName evidence="5">MADF domain-containing protein</fullName>
    </recommendedName>
</protein>
<name>A0A2A4J1L5_HELVI</name>
<evidence type="ECO:0000256" key="1">
    <source>
        <dbReference type="PROSITE-ProRule" id="PRU00371"/>
    </source>
</evidence>
<dbReference type="Pfam" id="PF10545">
    <property type="entry name" value="MADF_DNA_bdg"/>
    <property type="match status" value="1"/>
</dbReference>
<dbReference type="GO" id="GO:0006357">
    <property type="term" value="P:regulation of transcription by RNA polymerase II"/>
    <property type="evidence" value="ECO:0007669"/>
    <property type="project" value="TreeGrafter"/>
</dbReference>
<reference evidence="4" key="1">
    <citation type="submission" date="2017-09" db="EMBL/GenBank/DDBJ databases">
        <title>Contemporary evolution of a Lepidopteran species, Heliothis virescens, in response to modern agricultural practices.</title>
        <authorList>
            <person name="Fritz M.L."/>
            <person name="Deyonke A.M."/>
            <person name="Papanicolaou A."/>
            <person name="Micinski S."/>
            <person name="Westbrook J."/>
            <person name="Gould F."/>
        </authorList>
    </citation>
    <scope>NUCLEOTIDE SEQUENCE [LARGE SCALE GENOMIC DNA]</scope>
    <source>
        <strain evidence="4">HvINT-</strain>
        <tissue evidence="4">Whole body</tissue>
    </source>
</reference>
<dbReference type="InterPro" id="IPR039353">
    <property type="entry name" value="TF_Adf1"/>
</dbReference>
<dbReference type="PANTHER" id="PTHR12243:SF60">
    <property type="entry name" value="SI:CH211-15D5.12-RELATED"/>
    <property type="match status" value="1"/>
</dbReference>
<dbReference type="EMBL" id="NWSH01004285">
    <property type="protein sequence ID" value="PCG65273.1"/>
    <property type="molecule type" value="Genomic_DNA"/>
</dbReference>
<dbReference type="SMART" id="SM00595">
    <property type="entry name" value="MADF"/>
    <property type="match status" value="1"/>
</dbReference>
<comment type="caution">
    <text evidence="4">The sequence shown here is derived from an EMBL/GenBank/DDBJ whole genome shotgun (WGS) entry which is preliminary data.</text>
</comment>
<gene>
    <name evidence="4" type="ORF">B5V51_9416</name>
</gene>
<evidence type="ECO:0000259" key="2">
    <source>
        <dbReference type="PROSITE" id="PS51029"/>
    </source>
</evidence>
<dbReference type="GO" id="GO:0005634">
    <property type="term" value="C:nucleus"/>
    <property type="evidence" value="ECO:0007669"/>
    <property type="project" value="UniProtKB-SubCell"/>
</dbReference>
<dbReference type="AlphaFoldDB" id="A0A2A4J1L5"/>
<dbReference type="GO" id="GO:0005667">
    <property type="term" value="C:transcription regulator complex"/>
    <property type="evidence" value="ECO:0007669"/>
    <property type="project" value="TreeGrafter"/>
</dbReference>
<dbReference type="InterPro" id="IPR006578">
    <property type="entry name" value="MADF-dom"/>
</dbReference>
<evidence type="ECO:0000313" key="4">
    <source>
        <dbReference type="EMBL" id="PCG65273.1"/>
    </source>
</evidence>
<evidence type="ECO:0008006" key="5">
    <source>
        <dbReference type="Google" id="ProtNLM"/>
    </source>
</evidence>
<dbReference type="GO" id="GO:0003677">
    <property type="term" value="F:DNA binding"/>
    <property type="evidence" value="ECO:0007669"/>
    <property type="project" value="InterPro"/>
</dbReference>
<dbReference type="InterPro" id="IPR004210">
    <property type="entry name" value="BESS_motif"/>
</dbReference>
<evidence type="ECO:0000259" key="3">
    <source>
        <dbReference type="PROSITE" id="PS51031"/>
    </source>
</evidence>
<dbReference type="PANTHER" id="PTHR12243">
    <property type="entry name" value="MADF DOMAIN TRANSCRIPTION FACTOR"/>
    <property type="match status" value="1"/>
</dbReference>
<organism evidence="4">
    <name type="scientific">Heliothis virescens</name>
    <name type="common">Tobacco budworm moth</name>
    <dbReference type="NCBI Taxonomy" id="7102"/>
    <lineage>
        <taxon>Eukaryota</taxon>
        <taxon>Metazoa</taxon>
        <taxon>Ecdysozoa</taxon>
        <taxon>Arthropoda</taxon>
        <taxon>Hexapoda</taxon>
        <taxon>Insecta</taxon>
        <taxon>Pterygota</taxon>
        <taxon>Neoptera</taxon>
        <taxon>Endopterygota</taxon>
        <taxon>Lepidoptera</taxon>
        <taxon>Glossata</taxon>
        <taxon>Ditrysia</taxon>
        <taxon>Noctuoidea</taxon>
        <taxon>Noctuidae</taxon>
        <taxon>Heliothinae</taxon>
        <taxon>Heliothis</taxon>
    </lineage>
</organism>
<proteinExistence type="predicted"/>